<dbReference type="SUPFAM" id="SSF46689">
    <property type="entry name" value="Homeodomain-like"/>
    <property type="match status" value="1"/>
</dbReference>
<accession>A0A7W6GU04</accession>
<dbReference type="RefSeq" id="WP_183969651.1">
    <property type="nucleotide sequence ID" value="NZ_BAABBZ010000054.1"/>
</dbReference>
<dbReference type="InterPro" id="IPR009057">
    <property type="entry name" value="Homeodomain-like_sf"/>
</dbReference>
<dbReference type="PRINTS" id="PR00455">
    <property type="entry name" value="HTHTETR"/>
</dbReference>
<gene>
    <name evidence="6" type="ORF">GGQ68_004452</name>
</gene>
<feature type="DNA-binding region" description="H-T-H motif" evidence="4">
    <location>
        <begin position="33"/>
        <end position="52"/>
    </location>
</feature>
<dbReference type="PANTHER" id="PTHR30055:SF234">
    <property type="entry name" value="HTH-TYPE TRANSCRIPTIONAL REGULATOR BETI"/>
    <property type="match status" value="1"/>
</dbReference>
<evidence type="ECO:0000256" key="2">
    <source>
        <dbReference type="ARBA" id="ARBA00023125"/>
    </source>
</evidence>
<dbReference type="PROSITE" id="PS50977">
    <property type="entry name" value="HTH_TETR_2"/>
    <property type="match status" value="1"/>
</dbReference>
<dbReference type="PANTHER" id="PTHR30055">
    <property type="entry name" value="HTH-TYPE TRANSCRIPTIONAL REGULATOR RUTR"/>
    <property type="match status" value="1"/>
</dbReference>
<evidence type="ECO:0000256" key="4">
    <source>
        <dbReference type="PROSITE-ProRule" id="PRU00335"/>
    </source>
</evidence>
<dbReference type="InterPro" id="IPR041490">
    <property type="entry name" value="KstR2_TetR_C"/>
</dbReference>
<proteinExistence type="predicted"/>
<organism evidence="6 7">
    <name type="scientific">Sagittula marina</name>
    <dbReference type="NCBI Taxonomy" id="943940"/>
    <lineage>
        <taxon>Bacteria</taxon>
        <taxon>Pseudomonadati</taxon>
        <taxon>Pseudomonadota</taxon>
        <taxon>Alphaproteobacteria</taxon>
        <taxon>Rhodobacterales</taxon>
        <taxon>Roseobacteraceae</taxon>
        <taxon>Sagittula</taxon>
    </lineage>
</organism>
<keyword evidence="2 4" id="KW-0238">DNA-binding</keyword>
<keyword evidence="1" id="KW-0805">Transcription regulation</keyword>
<comment type="caution">
    <text evidence="6">The sequence shown here is derived from an EMBL/GenBank/DDBJ whole genome shotgun (WGS) entry which is preliminary data.</text>
</comment>
<dbReference type="InterPro" id="IPR050109">
    <property type="entry name" value="HTH-type_TetR-like_transc_reg"/>
</dbReference>
<dbReference type="InterPro" id="IPR001647">
    <property type="entry name" value="HTH_TetR"/>
</dbReference>
<evidence type="ECO:0000313" key="6">
    <source>
        <dbReference type="EMBL" id="MBB3988096.1"/>
    </source>
</evidence>
<dbReference type="Gene3D" id="1.10.357.10">
    <property type="entry name" value="Tetracycline Repressor, domain 2"/>
    <property type="match status" value="1"/>
</dbReference>
<evidence type="ECO:0000259" key="5">
    <source>
        <dbReference type="PROSITE" id="PS50977"/>
    </source>
</evidence>
<dbReference type="Pfam" id="PF00440">
    <property type="entry name" value="TetR_N"/>
    <property type="match status" value="1"/>
</dbReference>
<dbReference type="InterPro" id="IPR036271">
    <property type="entry name" value="Tet_transcr_reg_TetR-rel_C_sf"/>
</dbReference>
<dbReference type="Proteomes" id="UP000541426">
    <property type="component" value="Unassembled WGS sequence"/>
</dbReference>
<dbReference type="Gene3D" id="1.10.10.60">
    <property type="entry name" value="Homeodomain-like"/>
    <property type="match status" value="1"/>
</dbReference>
<dbReference type="SUPFAM" id="SSF48498">
    <property type="entry name" value="Tetracyclin repressor-like, C-terminal domain"/>
    <property type="match status" value="1"/>
</dbReference>
<dbReference type="EMBL" id="JACIEJ010000015">
    <property type="protein sequence ID" value="MBB3988096.1"/>
    <property type="molecule type" value="Genomic_DNA"/>
</dbReference>
<evidence type="ECO:0000256" key="1">
    <source>
        <dbReference type="ARBA" id="ARBA00023015"/>
    </source>
</evidence>
<keyword evidence="3" id="KW-0804">Transcription</keyword>
<protein>
    <submittedName>
        <fullName evidence="6">AcrR family transcriptional regulator</fullName>
    </submittedName>
</protein>
<dbReference type="AlphaFoldDB" id="A0A7W6GU04"/>
<reference evidence="6 7" key="1">
    <citation type="submission" date="2020-08" db="EMBL/GenBank/DDBJ databases">
        <title>Genomic Encyclopedia of Type Strains, Phase IV (KMG-IV): sequencing the most valuable type-strain genomes for metagenomic binning, comparative biology and taxonomic classification.</title>
        <authorList>
            <person name="Goeker M."/>
        </authorList>
    </citation>
    <scope>NUCLEOTIDE SEQUENCE [LARGE SCALE GENOMIC DNA]</scope>
    <source>
        <strain evidence="6 7">DSM 102235</strain>
    </source>
</reference>
<dbReference type="Pfam" id="PF17932">
    <property type="entry name" value="TetR_C_24"/>
    <property type="match status" value="1"/>
</dbReference>
<dbReference type="GO" id="GO:0003700">
    <property type="term" value="F:DNA-binding transcription factor activity"/>
    <property type="evidence" value="ECO:0007669"/>
    <property type="project" value="TreeGrafter"/>
</dbReference>
<evidence type="ECO:0000313" key="7">
    <source>
        <dbReference type="Proteomes" id="UP000541426"/>
    </source>
</evidence>
<feature type="domain" description="HTH tetR-type" evidence="5">
    <location>
        <begin position="10"/>
        <end position="70"/>
    </location>
</feature>
<evidence type="ECO:0000256" key="3">
    <source>
        <dbReference type="ARBA" id="ARBA00023163"/>
    </source>
</evidence>
<keyword evidence="7" id="KW-1185">Reference proteome</keyword>
<name>A0A7W6GU04_9RHOB</name>
<dbReference type="GO" id="GO:0000976">
    <property type="term" value="F:transcription cis-regulatory region binding"/>
    <property type="evidence" value="ECO:0007669"/>
    <property type="project" value="TreeGrafter"/>
</dbReference>
<sequence length="199" mass="22472">MARTRANDFEEKQNNLLLTAARVFANTGMEKASMSQIAKEAGVSKSLLYHYYPSKSELIFAIIMSHLSALDTQLAEAHDDSLSPEQRLQVLSATVLDAYRGADDHHKVQLNAALALNPDQTREITEVERRIVRRFAAVIKDIYPDLDTPERPLLTPVTMSLFGMLNWAYMWFRDDGTVSRDEYARIATTILLEGVKGIR</sequence>